<dbReference type="Proteomes" id="UP001529510">
    <property type="component" value="Unassembled WGS sequence"/>
</dbReference>
<name>A0ABD0QGN1_CIRMR</name>
<reference evidence="1 2" key="1">
    <citation type="submission" date="2024-05" db="EMBL/GenBank/DDBJ databases">
        <title>Genome sequencing and assembly of Indian major carp, Cirrhinus mrigala (Hamilton, 1822).</title>
        <authorList>
            <person name="Mohindra V."/>
            <person name="Chowdhury L.M."/>
            <person name="Lal K."/>
            <person name="Jena J.K."/>
        </authorList>
    </citation>
    <scope>NUCLEOTIDE SEQUENCE [LARGE SCALE GENOMIC DNA]</scope>
    <source>
        <strain evidence="1">CM1030</strain>
        <tissue evidence="1">Blood</tissue>
    </source>
</reference>
<accession>A0ABD0QGN1</accession>
<evidence type="ECO:0000313" key="1">
    <source>
        <dbReference type="EMBL" id="KAL0185351.1"/>
    </source>
</evidence>
<gene>
    <name evidence="1" type="ORF">M9458_021048</name>
</gene>
<evidence type="ECO:0000313" key="2">
    <source>
        <dbReference type="Proteomes" id="UP001529510"/>
    </source>
</evidence>
<sequence length="180" mass="20142">MQALKNTATNTADELAEVFTEMRAHLYLYAGTLLLKRAQDGAQQWRAVVDLATLCYLISYQVCHFLLLTCSDPCDPPRYSAPRPKAKSFKGKQVSHEPLELLACDRQSQAGHMLLNLSQDVEQLLKNVVEAFGNRSGPVHLFYELFGAQTQAQLSFICNDVIRILSAQVPKATDLARWDS</sequence>
<organism evidence="1 2">
    <name type="scientific">Cirrhinus mrigala</name>
    <name type="common">Mrigala</name>
    <dbReference type="NCBI Taxonomy" id="683832"/>
    <lineage>
        <taxon>Eukaryota</taxon>
        <taxon>Metazoa</taxon>
        <taxon>Chordata</taxon>
        <taxon>Craniata</taxon>
        <taxon>Vertebrata</taxon>
        <taxon>Euteleostomi</taxon>
        <taxon>Actinopterygii</taxon>
        <taxon>Neopterygii</taxon>
        <taxon>Teleostei</taxon>
        <taxon>Ostariophysi</taxon>
        <taxon>Cypriniformes</taxon>
        <taxon>Cyprinidae</taxon>
        <taxon>Labeoninae</taxon>
        <taxon>Labeonini</taxon>
        <taxon>Cirrhinus</taxon>
    </lineage>
</organism>
<comment type="caution">
    <text evidence="1">The sequence shown here is derived from an EMBL/GenBank/DDBJ whole genome shotgun (WGS) entry which is preliminary data.</text>
</comment>
<dbReference type="AlphaFoldDB" id="A0ABD0QGN1"/>
<proteinExistence type="predicted"/>
<feature type="non-terminal residue" evidence="1">
    <location>
        <position position="180"/>
    </location>
</feature>
<dbReference type="EMBL" id="JAMKFB020000009">
    <property type="protein sequence ID" value="KAL0185351.1"/>
    <property type="molecule type" value="Genomic_DNA"/>
</dbReference>
<protein>
    <submittedName>
        <fullName evidence="1">Uncharacterized protein</fullName>
    </submittedName>
</protein>
<keyword evidence="2" id="KW-1185">Reference proteome</keyword>